<comment type="caution">
    <text evidence="3">The sequence shown here is derived from an EMBL/GenBank/DDBJ whole genome shotgun (WGS) entry which is preliminary data.</text>
</comment>
<evidence type="ECO:0000313" key="3">
    <source>
        <dbReference type="EMBL" id="CAK9037850.1"/>
    </source>
</evidence>
<feature type="chain" id="PRO_5045870999" evidence="2">
    <location>
        <begin position="16"/>
        <end position="4779"/>
    </location>
</feature>
<organism evidence="3 4">
    <name type="scientific">Durusdinium trenchii</name>
    <dbReference type="NCBI Taxonomy" id="1381693"/>
    <lineage>
        <taxon>Eukaryota</taxon>
        <taxon>Sar</taxon>
        <taxon>Alveolata</taxon>
        <taxon>Dinophyceae</taxon>
        <taxon>Suessiales</taxon>
        <taxon>Symbiodiniaceae</taxon>
        <taxon>Durusdinium</taxon>
    </lineage>
</organism>
<accession>A0ABP0LHW0</accession>
<dbReference type="EMBL" id="CAXAMM010016002">
    <property type="protein sequence ID" value="CAK9037850.1"/>
    <property type="molecule type" value="Genomic_DNA"/>
</dbReference>
<name>A0ABP0LHW0_9DINO</name>
<protein>
    <submittedName>
        <fullName evidence="3">Uncharacterized protein</fullName>
    </submittedName>
</protein>
<keyword evidence="4" id="KW-1185">Reference proteome</keyword>
<dbReference type="PANTHER" id="PTHR33998:SF2">
    <property type="entry name" value="LYSOZYME"/>
    <property type="match status" value="1"/>
</dbReference>
<feature type="signal peptide" evidence="2">
    <location>
        <begin position="1"/>
        <end position="15"/>
    </location>
</feature>
<evidence type="ECO:0000313" key="4">
    <source>
        <dbReference type="Proteomes" id="UP001642464"/>
    </source>
</evidence>
<reference evidence="3 4" key="1">
    <citation type="submission" date="2024-02" db="EMBL/GenBank/DDBJ databases">
        <authorList>
            <person name="Chen Y."/>
            <person name="Shah S."/>
            <person name="Dougan E. K."/>
            <person name="Thang M."/>
            <person name="Chan C."/>
        </authorList>
    </citation>
    <scope>NUCLEOTIDE SEQUENCE [LARGE SCALE GENOMIC DNA]</scope>
</reference>
<sequence>MQLLLFWSAVLQAVAQDYLYEKLTGGGSTCSAGFNDITSSADCQTAATEGQGTWNTALSSAAYPSGCSYEVASGDIFYNSLVVGALVPDGTTYAIICRQPTTTITTSSVTITTTSQTTKTDTTTSFSSTSTSSTSTSSSSTSSSSSTTSSTTSSSTSSTSSSSTSTSSTSSSSTSTSSSTTSSTSITSTTTTTSTTPPDIFNVTWAQSYVRPVTNAEIAISCYPTSCNEHAIAFLAAIDPLSVNFVDTTCASVTEMPLQPMTVYDSVSARVVVRMTQPQYLSPQEGSSPIVDYKSAWEPVVDWTVNWTLQVVEGTELRMGRSYRLCIDESGPGGYNGLQLGDVTEMIEVYVAGIREADDGIAPSNNSRVEVLCEPTGDLYQLGCQTFMGYNEQSNPGATSAYLAVSCDTSDNDGWRESLLDNESASSYLMGDGNPYFYLEFDTRDMQLGVHYRLCEDLDGTGTVASFNWPGIVVYLGGVTSLSTVLRDPKDGPVVTAALGQGLLLNCLYGSCSTASEAYLALSCEASDNSTDRSESAAFTFRGSSEEWQWELGMWDLSNLTNGSTYKLCTDLDGLAQGPLHSGFSGLWVPVTPVTQISEESIQAATDQHVLLLCYGCWNTERYCDTVVGCPATDPIYEVSSAYLTTKACNFSDNDGFQMDEGDWTTLSAPLRPTSNSTRGSSLSASPGKEAVVYNTEVIFDASATVIGTRYRLCLDLDGAGTRFSFHDTGFSVYVTPVSVVRHQVLVIGLTSRLEFSCHGTGTVSTSCSTASAVYLAQRCDLNRETGVLGDWEIHDRDATPTQAVTQIPGAEGSIYEFRVELNTTHLQVGWTYRLCIDTDTSGELYFGDSGFEVTISGVEAIYPADSLKIGSSTTLDLYCPLYCSSETLAYLAQEAVGCDSSASGLRAADGALATASAALVAAVAPDSWQVASYFTRDWTVTFNTSALKPGDSYLLCVDYDGAQSTALSYANAYDGVVKMNPITAEYTALEASSTATLPLTCDGCNLSTIIYLATACDVAAVISGNKENCQTYWNLVPPQTCSQLLEASFPSNTAFVRLFPRSDLPGFRWTAQLDTSGLTVGVNYRLCADLDGGFTEQGFLDVGQVMITGVQKSQRSISTAATRHEWTGGSNQALVLTCSSYCTVGTTLISLASTCDSSSDNSEQTAPVTLEMLSSWAVELLPQRHLVLYGQDNSALDVLFVNSSDSTDYVAMLDTSGLTAGRFYRICVDHDGTGNWFVGDTGLRVLATDLVVDVSIHHGQHEALSINCTLGCSELVGFLSLRCDEASLSPFANAHEGTGVGSLSRFGGPRLFNDIGNENETNIITGDTYQLYLDTSILTLGQTYALCVDYDGTGNSYELGDSGRRVYVTGVTGFVESGRIFKDLQQTVQLHCNPGECSSSMRVYLGLSCDFTTVDGSQQAAAGMQTDAVDLHIAGLEEDADDRGGLAASATALEVLEAAPLRQVPVVCSDCSTSSSVFLSISCDAAVLPELNHTDGTQAEVIGFATSSVNLWGTAPSFWATLDAGRLRPGALYTICLDKDGTATSYIFEAYGQVQVSSPVPHRWQFTVDASGLNVGNHYKVCLDADGSGSLGWGDTGLEVYVSGVLAVSPSVITRGANQVFNITCDPGVCSSTPATTAGGVGRSSAYLAWSCDREVYDGIIHSFDRILPASGVSVNVYNASLTTFSTVFYGSPSTKFNMELFQVSFDTNDLLPGYHLTVCTDLDGQQVDNAFGPSGVVYVSGVRSSSTPQISAAAAQRIELTCDADACGAQGAIGYLAINCTDYETRHGGVSVGAVDELNHFSGQMLPVGEAKILGNYSAVEVESADLIRIPSAAGQTITFHCIQDCSEASTAYVGTGCDSNATGFKMAEFGVQTSSVDLVAHWESSHWSTTLDASSLTPGLHYNLCVDPDGAGSEFNFGDTGVRLFVQGAYTPPVPFYGSLTYWYFDADAQHLAPGRSYRICTDLDGRHGPMQGGDTGLEVYVNSVEALEFQSVLKASSASVGLACSGCVASNDTQAPSFDGANSFPAHGSSVSRRTNVVLAFSEAIQLGYGGIFQIWDSGLTASPVYEITVADIYAANAAAGGSLVRENKVYITPATLCNVPASCFLFTNTRSYYVVAPEGTVYDLAGNVLPALNTAGTWQWTTVNVFTDADPPEVAMSSHVEVIDSFAHGFVIFTEDVSFSGATDLELLDCGTDFDCSSTSILTGGSKTTTLTPFVDGVTDLATIRAQKQDFGLLEFRYELPPVSPRRFQLRVPVDYVTDTANPTGLTGPSSIYEITFDVGMPYGQEVLPVTSGTQLFLASHCNSTETETYFWGYSPGVSSPVVTLQSNSGSYSFLANFNTADLAAGVHYEVCLDVDGPGPLHRPGPTGLQLFVSPVTAVAPTTVTQDLGRTVIVTCPTVCSTSTYMYLGIDCEEISSPGVVPETPPFRTRSAPLRSTGTSGEFSLTFDAANLTAGVYYHLCLDVDGSSQTRYYGDSRHTVYISAVAGLRSPRIRWSLTAPLSVACFARPQEAMGWWPENDTEEELMVGVQNFTKNYVNQLHWCNELTTAYLATSCDTAVADGYSNALWSERTQSQSFSGTDHLVVWPDVSFVDEERNETESSEVGYRNDAACAHAATERGYAYWTRRASDNTCWFLTESAPAYASFSEGYTSGMVGVQLWLLRLDTRPLLQGQYYTLCIDLDGYQTISSVATTLLSVYVSPVQAVSTTTVWQALNQNISLECSNCTSSTKLTLSVKCDGTMVVGEIPGEQTLVTTLDSNGDEGMWTAIVDAKTLAEGKHYRVCLELDDLMPMGDTGYRIYVTPLYYVTPSVGSEQFQQIEVACPSAICTRSTEIRLGLLHQSCGDGLLDEVETTWVQVEGAAEAKDLRPSRLRGGLDAAVLSAGRGRGAYFFVVDTRDLEVDQNYRVCIDIDGVSGDVYQPGDAGYLVWKPDTTAPFVFGNGTFNGTLEWNVTEAATYLAGRRLDATEEETREVELSRAEASRWWAQRSSEQQNDESSSKSARLDTSAKAAFVDPEAASSHSDLERRLSFVSPVESLYPEFVFLEPTVESENTSEPSLELLPMRRVNFTVTCSSGGCSTATEVRLALSCGSEGHRSSSPSYTQAVGLAYGAFPSNVLSPSGEAFQANLDVSTLLPGFDYRLCIDLDGYYGSSVPGDSGFSAHGSAISALWPSTLQLQSAQPLRVNCSAASGCSAALRGYLSSSACEARTDGLQSALSGVRTESVPASLVGDNSYELIFNTESLTVGQHYRLCVDFDGIGAVQGFGAVGIVYLSDTLASVTTALPFGATTAELQLSCPACTSSSSLMLALDCGDRVDVTNAASSLGVVSSSFAALSGTSWSAHFDTTTLTPGIQYHLCLDLDGTTGSLALGTTGFMVYVTPVTECWRCAIRPAQQQQLILSCPSCSGPASGYVESRNNSWNLSELVNFSVEELVKWLDVLPAYDFAPQVFLARSSCEKGPKRLRPKQSNAGCWENLTLGQVDLACSRSNGTSGDVSWEQEENSFEATLSHWSHLFVAVVDASGLVPGEEYLICLDLDGLGKPMPYGDTGLRTYVSPVTSAWVAGSFPRHLAVSQTSFTLEVSCEDLGTCLPYAWLWLDTSCSSRLSGAALEVQVLWPAQVTLDASGFQYGDLLHLCTDWGAVAGARPGSDTGFSIFVSPVDVVSPLAIEARADQIISISCVAGCRSATTVHLASHSCDTSSSTRASRSALLQSPQRLGLSTAELVWTAALDATDFQPGSSLLLCADMDGSGDTFAAGDTGVRIYVKGWASASMAIRAADAQQVLVSCLDCSAVTKIARAYVAEHCGRVQATEKTFPLVETTGGLAFLVDASMLTKGITARLCATLGEQTLPPFTDTALEIFVSPFSDIVPTRLTVGTGQIRLKCDHFVCPAETTWVRLATTCGQDAAEQLEVAAQSDAANSLVARFETSSLTAGRRYHVCIQVGTQPLGDTGRRIYLSNVSEVTPGSLRAAPAQEICFVCPQCSSAAMLRVAASCSDALEACLPWQRIHEINYTTEADFWNPSLSGVIHPDMLVLKNYDPYPGVLEAVANGTWSNETYSPPCARALRGTGGTVQMPLQPKSGATNGWCAILDGTPLETGVSYNLCLDLDGAGPLESGSVQEVFAAPDQMLSSGVEPSTVTQGVDIQRLRIGCALRCSEVTQAYLATSCEEALSRTAVARYLERLASRDGSAWLLPVNVSSFESGRHYKICIDLDGPSPGFLAGDSGLEVYVNGVVALDPLAVNQAAAQKIRFSCPTCAATATVSMYLARSTCTTHASDLPQLQLEGQRNLTLTLNAQSLEVGMSYRLCVDMDSGKAGDVGEIYVSPIVMTSFTLVWAAAARVVFECTFCRVESLVHLSADCQEPLSYPYPAGTLVQSTQRTLVANLFRDESDPSRLGVWWYADLQTEVLTAGLEYHLCLDLDGQGSLPAGDTGIPVFVNPVSELSQVVIRPALQSFNFVCSACEVGVAKLYLASTCSTPLTAQSTIYHDSPSRADTARRSALDASSLPKGRHYEVCVTASVVSAAVPAATLLLSPVEEVTPLVLRQVDTAQRLLLQCQGCSSLTVARLSSSCATGASGTESAALVLARSGMLADAGITNTAPTRTADGSYRAWWSLTVDATSLTAGLPHKICLDLDGLASVSHGFIDLEEQIYISPILQLKTSSIRAQQQQVLSFQCKVKCAGQFVGNPVLLLATQCDTSDFTGTARAVALRSTAAVPIRVDPVNQLAQPNGWYSAAIDASQLTVGQSYRICLDMDGSLKSLALGDSGLSVLVTA</sequence>
<feature type="region of interest" description="Disordered" evidence="1">
    <location>
        <begin position="119"/>
        <end position="194"/>
    </location>
</feature>
<gene>
    <name evidence="3" type="ORF">SCF082_LOCUS22344</name>
</gene>
<proteinExistence type="predicted"/>
<evidence type="ECO:0000256" key="1">
    <source>
        <dbReference type="SAM" id="MobiDB-lite"/>
    </source>
</evidence>
<dbReference type="PANTHER" id="PTHR33998">
    <property type="entry name" value="LYSOZYME"/>
    <property type="match status" value="1"/>
</dbReference>
<evidence type="ECO:0000256" key="2">
    <source>
        <dbReference type="SAM" id="SignalP"/>
    </source>
</evidence>
<dbReference type="Proteomes" id="UP001642464">
    <property type="component" value="Unassembled WGS sequence"/>
</dbReference>
<keyword evidence="2" id="KW-0732">Signal</keyword>